<evidence type="ECO:0008006" key="3">
    <source>
        <dbReference type="Google" id="ProtNLM"/>
    </source>
</evidence>
<proteinExistence type="predicted"/>
<reference evidence="1 2" key="1">
    <citation type="submission" date="2019-12" db="EMBL/GenBank/DDBJ databases">
        <title>complete genome sequences of Pseudomonas otitidis str. WP8-S17-CRE-03 isolated from wastewater treatment plant effluent.</title>
        <authorList>
            <person name="Sekizuka T."/>
            <person name="Itokawa K."/>
            <person name="Yatsu K."/>
            <person name="Inamine Y."/>
            <person name="Kuroda M."/>
        </authorList>
    </citation>
    <scope>NUCLEOTIDE SEQUENCE [LARGE SCALE GENOMIC DNA]</scope>
    <source>
        <strain evidence="1 2">WP8-S17-CRE-03</strain>
    </source>
</reference>
<dbReference type="AlphaFoldDB" id="A0A6S5S1F3"/>
<evidence type="ECO:0000313" key="2">
    <source>
        <dbReference type="Proteomes" id="UP000515591"/>
    </source>
</evidence>
<gene>
    <name evidence="1" type="ORF">WP8S17C03_43050</name>
</gene>
<organism evidence="1 2">
    <name type="scientific">Metapseudomonas otitidis</name>
    <dbReference type="NCBI Taxonomy" id="319939"/>
    <lineage>
        <taxon>Bacteria</taxon>
        <taxon>Pseudomonadati</taxon>
        <taxon>Pseudomonadota</taxon>
        <taxon>Gammaproteobacteria</taxon>
        <taxon>Pseudomonadales</taxon>
        <taxon>Pseudomonadaceae</taxon>
        <taxon>Metapseudomonas</taxon>
    </lineage>
</organism>
<dbReference type="EMBL" id="AP022213">
    <property type="protein sequence ID" value="BBT18256.1"/>
    <property type="molecule type" value="Genomic_DNA"/>
</dbReference>
<sequence>MALYPATSYYAGSFKFKKHYYPFPGMLPWKTAKGDDAEEYLCAQAIELLDEVEFWVRNLVHITQLWMPTASQRTYPDFVARLKDGRLFVIEYKGGDRVSNDDSKEKRLIGELWAKKSGGKGVYLMAQKKDEQGRGLREQLLNAINKAP</sequence>
<dbReference type="REBASE" id="412046">
    <property type="entry name" value="Pot03ORF43050P"/>
</dbReference>
<evidence type="ECO:0000313" key="1">
    <source>
        <dbReference type="EMBL" id="BBT18256.1"/>
    </source>
</evidence>
<name>A0A6S5S1F3_9GAMM</name>
<protein>
    <recommendedName>
        <fullName evidence="3">Type III restriction enzyme</fullName>
    </recommendedName>
</protein>
<accession>A0A6S5S1F3</accession>
<dbReference type="Proteomes" id="UP000515591">
    <property type="component" value="Chromosome"/>
</dbReference>